<dbReference type="Proteomes" id="UP000708148">
    <property type="component" value="Unassembled WGS sequence"/>
</dbReference>
<comment type="caution">
    <text evidence="6">The sequence shown here is derived from an EMBL/GenBank/DDBJ whole genome shotgun (WGS) entry which is preliminary data.</text>
</comment>
<feature type="region of interest" description="Disordered" evidence="5">
    <location>
        <begin position="32"/>
        <end position="129"/>
    </location>
</feature>
<dbReference type="EMBL" id="CAJHUC010000885">
    <property type="protein sequence ID" value="CAD7698783.1"/>
    <property type="molecule type" value="Genomic_DNA"/>
</dbReference>
<evidence type="ECO:0000256" key="4">
    <source>
        <dbReference type="ARBA" id="ARBA00022777"/>
    </source>
</evidence>
<dbReference type="NCBIfam" id="NF003742">
    <property type="entry name" value="PRK05339.1"/>
    <property type="match status" value="1"/>
</dbReference>
<dbReference type="Pfam" id="PF03618">
    <property type="entry name" value="Kinase-PPPase"/>
    <property type="match status" value="1"/>
</dbReference>
<evidence type="ECO:0000313" key="7">
    <source>
        <dbReference type="Proteomes" id="UP000708148"/>
    </source>
</evidence>
<evidence type="ECO:0000256" key="2">
    <source>
        <dbReference type="ARBA" id="ARBA00022679"/>
    </source>
</evidence>
<feature type="compositionally biased region" description="Polar residues" evidence="5">
    <location>
        <begin position="108"/>
        <end position="127"/>
    </location>
</feature>
<dbReference type="GO" id="GO:0004674">
    <property type="term" value="F:protein serine/threonine kinase activity"/>
    <property type="evidence" value="ECO:0007669"/>
    <property type="project" value="UniProtKB-KW"/>
</dbReference>
<sequence length="478" mass="52106">MAGALSPFLAPLGAARCRPRLVILACNAAPSDARLDAEVDPAEASSNGGGEGVAPPRLAMPGRAQRRRRRSAKKGRSAAAMRASLVGKGDQTSKTANSLVVEEESESAGPQDTSIGDGQSSPTNGNGTLAEEFEPLEFRLRRDAEGSTTPFQPLPFPRHERPAEDTDTDARTKGYVPLENDPNDMCVLPKPIFVLSDCTGESAANTVRAALGQFENCFKTSVPANLMVFRFLRDENRIVDIVQKAAKEEALIVFTLVDHSAVKILRTACAALGVSYVDLWSNLLDNMEKHLDTVRSGLPLGSPQRTQKLSEDYFSMIEAVEFTRHMDDGAHPHRWHEADLLLLGVSRSGKTPLSIYLGQRGYKVANLPLVRGIPVPKQLYEIDQSKIFGLILDAKDLHTIRQTRLNSLGVGSTSSSGGYAGMKSVQEELDYAWSMYKTNDWPVLDVTHSGVEETAARILKILTDRSGHTHPLWKPPVD</sequence>
<keyword evidence="1" id="KW-0723">Serine/threonine-protein kinase</keyword>
<organism evidence="6 7">
    <name type="scientific">Ostreobium quekettii</name>
    <dbReference type="NCBI Taxonomy" id="121088"/>
    <lineage>
        <taxon>Eukaryota</taxon>
        <taxon>Viridiplantae</taxon>
        <taxon>Chlorophyta</taxon>
        <taxon>core chlorophytes</taxon>
        <taxon>Ulvophyceae</taxon>
        <taxon>TCBD clade</taxon>
        <taxon>Bryopsidales</taxon>
        <taxon>Ostreobineae</taxon>
        <taxon>Ostreobiaceae</taxon>
        <taxon>Ostreobium</taxon>
    </lineage>
</organism>
<dbReference type="AlphaFoldDB" id="A0A8S1IUQ8"/>
<feature type="compositionally biased region" description="Basic residues" evidence="5">
    <location>
        <begin position="64"/>
        <end position="76"/>
    </location>
</feature>
<dbReference type="PANTHER" id="PTHR31756:SF3">
    <property type="entry name" value="PYRUVATE, PHOSPHATE DIKINASE REGULATORY PROTEIN 1, CHLOROPLASTIC"/>
    <property type="match status" value="1"/>
</dbReference>
<dbReference type="GO" id="GO:0005524">
    <property type="term" value="F:ATP binding"/>
    <property type="evidence" value="ECO:0007669"/>
    <property type="project" value="InterPro"/>
</dbReference>
<evidence type="ECO:0000256" key="5">
    <source>
        <dbReference type="SAM" id="MobiDB-lite"/>
    </source>
</evidence>
<evidence type="ECO:0000313" key="6">
    <source>
        <dbReference type="EMBL" id="CAD7698783.1"/>
    </source>
</evidence>
<dbReference type="PANTHER" id="PTHR31756">
    <property type="entry name" value="PYRUVATE, PHOSPHATE DIKINASE REGULATORY PROTEIN 1, CHLOROPLASTIC"/>
    <property type="match status" value="1"/>
</dbReference>
<keyword evidence="7" id="KW-1185">Reference proteome</keyword>
<evidence type="ECO:0000256" key="1">
    <source>
        <dbReference type="ARBA" id="ARBA00022527"/>
    </source>
</evidence>
<name>A0A8S1IUQ8_9CHLO</name>
<reference evidence="6" key="1">
    <citation type="submission" date="2020-12" db="EMBL/GenBank/DDBJ databases">
        <authorList>
            <person name="Iha C."/>
        </authorList>
    </citation>
    <scope>NUCLEOTIDE SEQUENCE</scope>
</reference>
<keyword evidence="4" id="KW-0418">Kinase</keyword>
<gene>
    <name evidence="6" type="ORF">OSTQU699_LOCUS4142</name>
</gene>
<evidence type="ECO:0000256" key="3">
    <source>
        <dbReference type="ARBA" id="ARBA00022741"/>
    </source>
</evidence>
<protein>
    <submittedName>
        <fullName evidence="6">Uncharacterized protein</fullName>
    </submittedName>
</protein>
<keyword evidence="3" id="KW-0547">Nucleotide-binding</keyword>
<accession>A0A8S1IUQ8</accession>
<feature type="compositionally biased region" description="Basic and acidic residues" evidence="5">
    <location>
        <begin position="157"/>
        <end position="172"/>
    </location>
</feature>
<keyword evidence="2" id="KW-0808">Transferase</keyword>
<dbReference type="InterPro" id="IPR005177">
    <property type="entry name" value="Kinase-pyrophosphorylase"/>
</dbReference>
<proteinExistence type="predicted"/>
<feature type="region of interest" description="Disordered" evidence="5">
    <location>
        <begin position="145"/>
        <end position="176"/>
    </location>
</feature>
<dbReference type="OrthoDB" id="416832at2759"/>